<evidence type="ECO:0000313" key="3">
    <source>
        <dbReference type="Proteomes" id="UP000237000"/>
    </source>
</evidence>
<comment type="caution">
    <text evidence="2">The sequence shown here is derived from an EMBL/GenBank/DDBJ whole genome shotgun (WGS) entry which is preliminary data.</text>
</comment>
<keyword evidence="1" id="KW-0694">RNA-binding</keyword>
<dbReference type="PANTHER" id="PTHR47958">
    <property type="entry name" value="ATP-DEPENDENT RNA HELICASE DBP3"/>
    <property type="match status" value="1"/>
</dbReference>
<dbReference type="SUPFAM" id="SSF52540">
    <property type="entry name" value="P-loop containing nucleoside triphosphate hydrolases"/>
    <property type="match status" value="1"/>
</dbReference>
<evidence type="ECO:0000256" key="1">
    <source>
        <dbReference type="ARBA" id="ARBA00022884"/>
    </source>
</evidence>
<keyword evidence="3" id="KW-1185">Reference proteome</keyword>
<proteinExistence type="predicted"/>
<keyword evidence="2" id="KW-0378">Hydrolase</keyword>
<protein>
    <submittedName>
        <fullName evidence="2">P-loop containing nucleoside triphosphate hydrolase</fullName>
    </submittedName>
</protein>
<dbReference type="OrthoDB" id="196131at2759"/>
<dbReference type="GO" id="GO:0003723">
    <property type="term" value="F:RNA binding"/>
    <property type="evidence" value="ECO:0007669"/>
    <property type="project" value="UniProtKB-KW"/>
</dbReference>
<gene>
    <name evidence="2" type="ORF">TorRG33x02_123110</name>
</gene>
<accession>A0A2P5F2F3</accession>
<dbReference type="STRING" id="63057.A0A2P5F2F3"/>
<organism evidence="2 3">
    <name type="scientific">Trema orientale</name>
    <name type="common">Charcoal tree</name>
    <name type="synonym">Celtis orientalis</name>
    <dbReference type="NCBI Taxonomy" id="63057"/>
    <lineage>
        <taxon>Eukaryota</taxon>
        <taxon>Viridiplantae</taxon>
        <taxon>Streptophyta</taxon>
        <taxon>Embryophyta</taxon>
        <taxon>Tracheophyta</taxon>
        <taxon>Spermatophyta</taxon>
        <taxon>Magnoliopsida</taxon>
        <taxon>eudicotyledons</taxon>
        <taxon>Gunneridae</taxon>
        <taxon>Pentapetalae</taxon>
        <taxon>rosids</taxon>
        <taxon>fabids</taxon>
        <taxon>Rosales</taxon>
        <taxon>Cannabaceae</taxon>
        <taxon>Trema</taxon>
    </lineage>
</organism>
<dbReference type="EMBL" id="JXTC01000070">
    <property type="protein sequence ID" value="PON91980.1"/>
    <property type="molecule type" value="Genomic_DNA"/>
</dbReference>
<dbReference type="Proteomes" id="UP000237000">
    <property type="component" value="Unassembled WGS sequence"/>
</dbReference>
<sequence>MPEDLNRTTYMFSATMPLAIEKLARNYLRNPVMVSVGTIGKAVELVTQNVVLITESEKFGKLKRLLDEFGDQKIGIVFVNTKNNVETVAKKLDNANYRATTLHSGKS</sequence>
<dbReference type="Gene3D" id="3.40.50.300">
    <property type="entry name" value="P-loop containing nucleotide triphosphate hydrolases"/>
    <property type="match status" value="2"/>
</dbReference>
<evidence type="ECO:0000313" key="2">
    <source>
        <dbReference type="EMBL" id="PON91980.1"/>
    </source>
</evidence>
<dbReference type="InParanoid" id="A0A2P5F2F3"/>
<dbReference type="InterPro" id="IPR027417">
    <property type="entry name" value="P-loop_NTPase"/>
</dbReference>
<dbReference type="GO" id="GO:0016787">
    <property type="term" value="F:hydrolase activity"/>
    <property type="evidence" value="ECO:0007669"/>
    <property type="project" value="UniProtKB-KW"/>
</dbReference>
<dbReference type="AlphaFoldDB" id="A0A2P5F2F3"/>
<reference evidence="3" key="1">
    <citation type="submission" date="2016-06" db="EMBL/GenBank/DDBJ databases">
        <title>Parallel loss of symbiosis genes in relatives of nitrogen-fixing non-legume Parasponia.</title>
        <authorList>
            <person name="Van Velzen R."/>
            <person name="Holmer R."/>
            <person name="Bu F."/>
            <person name="Rutten L."/>
            <person name="Van Zeijl A."/>
            <person name="Liu W."/>
            <person name="Santuari L."/>
            <person name="Cao Q."/>
            <person name="Sharma T."/>
            <person name="Shen D."/>
            <person name="Roswanjaya Y."/>
            <person name="Wardhani T."/>
            <person name="Kalhor M.S."/>
            <person name="Jansen J."/>
            <person name="Van den Hoogen J."/>
            <person name="Gungor B."/>
            <person name="Hartog M."/>
            <person name="Hontelez J."/>
            <person name="Verver J."/>
            <person name="Yang W.-C."/>
            <person name="Schijlen E."/>
            <person name="Repin R."/>
            <person name="Schilthuizen M."/>
            <person name="Schranz E."/>
            <person name="Heidstra R."/>
            <person name="Miyata K."/>
            <person name="Fedorova E."/>
            <person name="Kohlen W."/>
            <person name="Bisseling T."/>
            <person name="Smit S."/>
            <person name="Geurts R."/>
        </authorList>
    </citation>
    <scope>NUCLEOTIDE SEQUENCE [LARGE SCALE GENOMIC DNA]</scope>
    <source>
        <strain evidence="3">cv. RG33-2</strain>
    </source>
</reference>
<name>A0A2P5F2F3_TREOI</name>